<dbReference type="InterPro" id="IPR016187">
    <property type="entry name" value="CTDL_fold"/>
</dbReference>
<evidence type="ECO:0000313" key="3">
    <source>
        <dbReference type="EMBL" id="MBP1468316.1"/>
    </source>
</evidence>
<gene>
    <name evidence="3" type="ORF">EYB53_021575</name>
</gene>
<dbReference type="InterPro" id="IPR051043">
    <property type="entry name" value="Sulfatase_Mod_Factor_Kinase"/>
</dbReference>
<sequence>MDTATAPTEDDARQMVERFVRRFDESYRLLACHAALPLILTPELVHNLRNTFLRGQVPWVAEVDLLLSELCRPVGYEQYAMDAAVRAYLINDLQARVGARRMQDVARLLIRYIHHLSRARSIFSDPELQAQQLAAMVCLDDQREEAVHTLVEALQKNLEAIADSPTATGTRAELTRLTRLAQTLAPQMEAYPALIAYADLIRRLLADPARTLTEEPTQVQISVTILGQTMPAPGGLLPPESRNSPDDRVTPARPGLALPPLYGRETELALLQQFCLEPVNHYVVLYGAPQSGKTSLLRHLEAALQQFAQVDVCRIDIQAIQGATTERAFAYLATQISQSLPAGVEATGVEEGTTFQSFLIEALDRDDINRFVLMLDEWGALPVATHEKLAHTVRSIFEMRSEIRALAKLQVIVSGGIELYDLGRSEASPLLNICEAIYLGDLSETEAVALMWEDLGSLDLPEKLVDDLASATYDRVGGHPYLTRRIAELVVQATPPGDPLAANALATALGEIEHGDPLLRRIIDDLRAYQLEDAARRLLSDPPPFTRLDDDMARLELIGLARPAGETWAPRNAWLAEVVGRVLDVASPTVVAPLDAGATTATPLPTWVPHLIHIPAGPFLMGSSAADGMAYADEKPQHTLMLPDYWIGKTPVTNAQFRPFVEGDGYTNPAYWTKESWAWREQEEIVTPRWWNDSTWNGAQHPVVGVSWFEAVAYCRWLSAQTGHEFRLPTEAEWEKAARGTDGRIWPWGNTWEHGRCNSEEAGHKRTTPVDQYPTGASPYGVLDMAGNVWEWCATKSGKSYPYQWEDEWQAAYLEADKVRRIRGGSWYSKKENVRASYRVSSIPRNLVISGLRVASHSPLPGSES</sequence>
<dbReference type="InterPro" id="IPR027417">
    <property type="entry name" value="P-loop_NTPase"/>
</dbReference>
<feature type="domain" description="Sulfatase-modifying factor enzyme-like" evidence="1">
    <location>
        <begin position="609"/>
        <end position="842"/>
    </location>
</feature>
<reference evidence="3 4" key="1">
    <citation type="submission" date="2021-03" db="EMBL/GenBank/DDBJ databases">
        <authorList>
            <person name="Grouzdev D.S."/>
        </authorList>
    </citation>
    <scope>NUCLEOTIDE SEQUENCE [LARGE SCALE GENOMIC DNA]</scope>
    <source>
        <strain evidence="3 4">M50-1</strain>
    </source>
</reference>
<evidence type="ECO:0000259" key="1">
    <source>
        <dbReference type="Pfam" id="PF03781"/>
    </source>
</evidence>
<dbReference type="PANTHER" id="PTHR23150">
    <property type="entry name" value="SULFATASE MODIFYING FACTOR 1, 2"/>
    <property type="match status" value="1"/>
</dbReference>
<dbReference type="Gene3D" id="3.90.1580.10">
    <property type="entry name" value="paralog of FGE (formylglycine-generating enzyme)"/>
    <property type="match status" value="1"/>
</dbReference>
<feature type="domain" description="Orc1-like AAA ATPase" evidence="2">
    <location>
        <begin position="260"/>
        <end position="394"/>
    </location>
</feature>
<protein>
    <submittedName>
        <fullName evidence="3">SUMF1/EgtB/PvdO family nonheme iron enzyme</fullName>
    </submittedName>
</protein>
<comment type="caution">
    <text evidence="3">The sequence shown here is derived from an EMBL/GenBank/DDBJ whole genome shotgun (WGS) entry which is preliminary data.</text>
</comment>
<dbReference type="Proteomes" id="UP001193081">
    <property type="component" value="Unassembled WGS sequence"/>
</dbReference>
<evidence type="ECO:0000313" key="4">
    <source>
        <dbReference type="Proteomes" id="UP001193081"/>
    </source>
</evidence>
<dbReference type="EMBL" id="SIJK02000064">
    <property type="protein sequence ID" value="MBP1468316.1"/>
    <property type="molecule type" value="Genomic_DNA"/>
</dbReference>
<dbReference type="Gene3D" id="3.40.50.300">
    <property type="entry name" value="P-loop containing nucleotide triphosphate hydrolases"/>
    <property type="match status" value="1"/>
</dbReference>
<dbReference type="Pfam" id="PF03781">
    <property type="entry name" value="FGE-sulfatase"/>
    <property type="match status" value="1"/>
</dbReference>
<accession>A0ABS4DFW6</accession>
<dbReference type="SUPFAM" id="SSF56436">
    <property type="entry name" value="C-type lectin-like"/>
    <property type="match status" value="1"/>
</dbReference>
<dbReference type="RefSeq" id="WP_135480949.1">
    <property type="nucleotide sequence ID" value="NZ_SIJK02000064.1"/>
</dbReference>
<name>A0ABS4DFW6_9CHLR</name>
<organism evidence="3 4">
    <name type="scientific">Candidatus Chloroploca mongolica</name>
    <dbReference type="NCBI Taxonomy" id="2528176"/>
    <lineage>
        <taxon>Bacteria</taxon>
        <taxon>Bacillati</taxon>
        <taxon>Chloroflexota</taxon>
        <taxon>Chloroflexia</taxon>
        <taxon>Chloroflexales</taxon>
        <taxon>Chloroflexineae</taxon>
        <taxon>Oscillochloridaceae</taxon>
        <taxon>Candidatus Chloroploca</taxon>
    </lineage>
</organism>
<dbReference type="SUPFAM" id="SSF52540">
    <property type="entry name" value="P-loop containing nucleoside triphosphate hydrolases"/>
    <property type="match status" value="1"/>
</dbReference>
<evidence type="ECO:0000259" key="2">
    <source>
        <dbReference type="Pfam" id="PF13191"/>
    </source>
</evidence>
<dbReference type="InterPro" id="IPR005532">
    <property type="entry name" value="SUMF_dom"/>
</dbReference>
<dbReference type="PANTHER" id="PTHR23150:SF19">
    <property type="entry name" value="FORMYLGLYCINE-GENERATING ENZYME"/>
    <property type="match status" value="1"/>
</dbReference>
<dbReference type="Pfam" id="PF13191">
    <property type="entry name" value="AAA_16"/>
    <property type="match status" value="1"/>
</dbReference>
<proteinExistence type="predicted"/>
<keyword evidence="4" id="KW-1185">Reference proteome</keyword>
<dbReference type="InterPro" id="IPR042095">
    <property type="entry name" value="SUMF_sf"/>
</dbReference>
<dbReference type="InterPro" id="IPR041664">
    <property type="entry name" value="AAA_16"/>
</dbReference>